<evidence type="ECO:0000313" key="2">
    <source>
        <dbReference type="EMBL" id="EPE04323.1"/>
    </source>
</evidence>
<evidence type="ECO:0000313" key="3">
    <source>
        <dbReference type="Proteomes" id="UP000016923"/>
    </source>
</evidence>
<accession>S3CDF0</accession>
<keyword evidence="1" id="KW-0812">Transmembrane</keyword>
<dbReference type="VEuPathDB" id="FungiDB:F503_01327"/>
<dbReference type="EMBL" id="KE148161">
    <property type="protein sequence ID" value="EPE04323.1"/>
    <property type="molecule type" value="Genomic_DNA"/>
</dbReference>
<dbReference type="HOGENOM" id="CLU_1678452_0_0_1"/>
<keyword evidence="3" id="KW-1185">Reference proteome</keyword>
<dbReference type="AlphaFoldDB" id="S3CDF0"/>
<keyword evidence="1" id="KW-1133">Transmembrane helix</keyword>
<dbReference type="Proteomes" id="UP000016923">
    <property type="component" value="Unassembled WGS sequence"/>
</dbReference>
<proteinExistence type="predicted"/>
<gene>
    <name evidence="2" type="ORF">F503_01327</name>
</gene>
<organism evidence="2 3">
    <name type="scientific">Ophiostoma piceae (strain UAMH 11346)</name>
    <name type="common">Sap stain fungus</name>
    <dbReference type="NCBI Taxonomy" id="1262450"/>
    <lineage>
        <taxon>Eukaryota</taxon>
        <taxon>Fungi</taxon>
        <taxon>Dikarya</taxon>
        <taxon>Ascomycota</taxon>
        <taxon>Pezizomycotina</taxon>
        <taxon>Sordariomycetes</taxon>
        <taxon>Sordariomycetidae</taxon>
        <taxon>Ophiostomatales</taxon>
        <taxon>Ophiostomataceae</taxon>
        <taxon>Ophiostoma</taxon>
    </lineage>
</organism>
<protein>
    <submittedName>
        <fullName evidence="2">Uncharacterized protein</fullName>
    </submittedName>
</protein>
<name>S3CDF0_OPHP1</name>
<dbReference type="OrthoDB" id="5168265at2759"/>
<sequence length="157" mass="17601">MYCQLHRPVTSGSQLACALGHIGDRIFWIQKGMGLPDALGLVPPPYFPLLHVSLTLVTCALLAWTLVINPALTLFRFSACRRRNSKLLKCSGPVAFARIYLGELGSILSQMFLMTSILNIIFLIVFRDTHLPNNGDQNPEIYSQVMRNKLHKFGVIF</sequence>
<reference evidence="2 3" key="1">
    <citation type="journal article" date="2013" name="BMC Genomics">
        <title>The genome and transcriptome of the pine saprophyte Ophiostoma piceae, and a comparison with the bark beetle-associated pine pathogen Grosmannia clavigera.</title>
        <authorList>
            <person name="Haridas S."/>
            <person name="Wang Y."/>
            <person name="Lim L."/>
            <person name="Massoumi Alamouti S."/>
            <person name="Jackman S."/>
            <person name="Docking R."/>
            <person name="Robertson G."/>
            <person name="Birol I."/>
            <person name="Bohlmann J."/>
            <person name="Breuil C."/>
        </authorList>
    </citation>
    <scope>NUCLEOTIDE SEQUENCE [LARGE SCALE GENOMIC DNA]</scope>
    <source>
        <strain evidence="2 3">UAMH 11346</strain>
    </source>
</reference>
<feature type="transmembrane region" description="Helical" evidence="1">
    <location>
        <begin position="107"/>
        <end position="126"/>
    </location>
</feature>
<keyword evidence="1" id="KW-0472">Membrane</keyword>
<dbReference type="eggNOG" id="ENOG502RKW0">
    <property type="taxonomic scope" value="Eukaryota"/>
</dbReference>
<feature type="transmembrane region" description="Helical" evidence="1">
    <location>
        <begin position="49"/>
        <end position="75"/>
    </location>
</feature>
<evidence type="ECO:0000256" key="1">
    <source>
        <dbReference type="SAM" id="Phobius"/>
    </source>
</evidence>